<protein>
    <submittedName>
        <fullName evidence="1">Uncharacterized protein</fullName>
    </submittedName>
</protein>
<dbReference type="RefSeq" id="WP_167433609.1">
    <property type="nucleotide sequence ID" value="NZ_CP054614.1"/>
</dbReference>
<dbReference type="Proteomes" id="UP000247790">
    <property type="component" value="Unassembled WGS sequence"/>
</dbReference>
<proteinExistence type="predicted"/>
<dbReference type="AlphaFoldDB" id="A0A2V4VDH9"/>
<reference evidence="1 3" key="1">
    <citation type="submission" date="2018-06" db="EMBL/GenBank/DDBJ databases">
        <title>Genomic Encyclopedia of Type Strains, Phase III (KMG-III): the genomes of soil and plant-associated and newly described type strains.</title>
        <authorList>
            <person name="Whitman W."/>
        </authorList>
    </citation>
    <scope>NUCLEOTIDE SEQUENCE [LARGE SCALE GENOMIC DNA]</scope>
    <source>
        <strain evidence="1 3">CECT 7022</strain>
    </source>
</reference>
<evidence type="ECO:0000313" key="1">
    <source>
        <dbReference type="EMBL" id="PYE51632.1"/>
    </source>
</evidence>
<keyword evidence="4" id="KW-1185">Reference proteome</keyword>
<sequence>MIDQIVTCPCCKHKFPTNDLMHPVPKVDENNIDLIKEISKTFNIELAEGGDKKENGNN</sequence>
<dbReference type="EMBL" id="QJSW01000002">
    <property type="protein sequence ID" value="PYE51632.1"/>
    <property type="molecule type" value="Genomic_DNA"/>
</dbReference>
<evidence type="ECO:0000313" key="4">
    <source>
        <dbReference type="Proteomes" id="UP000509327"/>
    </source>
</evidence>
<evidence type="ECO:0000313" key="2">
    <source>
        <dbReference type="EMBL" id="QKS55994.1"/>
    </source>
</evidence>
<accession>A0A2V4VDH9</accession>
<reference evidence="2 4" key="2">
    <citation type="submission" date="2020-06" db="EMBL/GenBank/DDBJ databases">
        <title>Complete genome of Paenibacillus barcinonensis KACC11450.</title>
        <authorList>
            <person name="Kim M."/>
            <person name="Park Y.-J."/>
            <person name="Shin J.-H."/>
        </authorList>
    </citation>
    <scope>NUCLEOTIDE SEQUENCE [LARGE SCALE GENOMIC DNA]</scope>
    <source>
        <strain evidence="2 4">KACC11450</strain>
    </source>
</reference>
<dbReference type="Proteomes" id="UP000509327">
    <property type="component" value="Chromosome"/>
</dbReference>
<dbReference type="EMBL" id="CP054614">
    <property type="protein sequence ID" value="QKS55994.1"/>
    <property type="molecule type" value="Genomic_DNA"/>
</dbReference>
<name>A0A2V4VDH9_PAEBA</name>
<organism evidence="1 3">
    <name type="scientific">Paenibacillus barcinonensis</name>
    <dbReference type="NCBI Taxonomy" id="198119"/>
    <lineage>
        <taxon>Bacteria</taxon>
        <taxon>Bacillati</taxon>
        <taxon>Bacillota</taxon>
        <taxon>Bacilli</taxon>
        <taxon>Bacillales</taxon>
        <taxon>Paenibacillaceae</taxon>
        <taxon>Paenibacillus</taxon>
    </lineage>
</organism>
<gene>
    <name evidence="1" type="ORF">DFQ00_102427</name>
    <name evidence="2" type="ORF">HUB98_06320</name>
</gene>
<evidence type="ECO:0000313" key="3">
    <source>
        <dbReference type="Proteomes" id="UP000247790"/>
    </source>
</evidence>